<dbReference type="GO" id="GO:0008137">
    <property type="term" value="F:NADH dehydrogenase (ubiquinone) activity"/>
    <property type="evidence" value="ECO:0007669"/>
    <property type="project" value="UniProtKB-EC"/>
</dbReference>
<dbReference type="Pfam" id="PF00420">
    <property type="entry name" value="Oxidored_q2"/>
    <property type="match status" value="1"/>
</dbReference>
<dbReference type="Gene3D" id="1.10.287.3510">
    <property type="match status" value="1"/>
</dbReference>
<keyword evidence="7" id="KW-0520">NAD</keyword>
<feature type="transmembrane region" description="Helical" evidence="11">
    <location>
        <begin position="32"/>
        <end position="53"/>
    </location>
</feature>
<organism evidence="12">
    <name type="scientific">Yemmalysus parallelus</name>
    <dbReference type="NCBI Taxonomy" id="498953"/>
    <lineage>
        <taxon>Eukaryota</taxon>
        <taxon>Metazoa</taxon>
        <taxon>Ecdysozoa</taxon>
        <taxon>Arthropoda</taxon>
        <taxon>Hexapoda</taxon>
        <taxon>Insecta</taxon>
        <taxon>Pterygota</taxon>
        <taxon>Neoptera</taxon>
        <taxon>Paraneoptera</taxon>
        <taxon>Hemiptera</taxon>
        <taxon>Heteroptera</taxon>
        <taxon>Panheteroptera</taxon>
        <taxon>Pentatomomorpha</taxon>
        <taxon>Lygaeoidea</taxon>
        <taxon>Berytidae</taxon>
        <taxon>Yemmalysus</taxon>
    </lineage>
</organism>
<evidence type="ECO:0000256" key="9">
    <source>
        <dbReference type="ARBA" id="ARBA00031586"/>
    </source>
</evidence>
<name>B7SMQ3_9HEMI</name>
<gene>
    <name evidence="12" type="primary">ND4L</name>
</gene>
<evidence type="ECO:0000256" key="5">
    <source>
        <dbReference type="ARBA" id="ARBA00022967"/>
    </source>
</evidence>
<feature type="transmembrane region" description="Helical" evidence="11">
    <location>
        <begin position="59"/>
        <end position="83"/>
    </location>
</feature>
<evidence type="ECO:0000256" key="10">
    <source>
        <dbReference type="ARBA" id="ARBA00049551"/>
    </source>
</evidence>
<evidence type="ECO:0000256" key="11">
    <source>
        <dbReference type="SAM" id="Phobius"/>
    </source>
</evidence>
<dbReference type="InterPro" id="IPR039428">
    <property type="entry name" value="NUOK/Mnh_C1-like"/>
</dbReference>
<dbReference type="AlphaFoldDB" id="B7SMQ3"/>
<sequence>MKLLKLIKLLFIFMFTSGVMVFCSFRNHLLTVLFSLEYLVITLFFMFFMFLMIFGFELYYILIFLIFSVCEGALGLSVLVNMIRSCGNDLLSSLSLLSW</sequence>
<comment type="similarity">
    <text evidence="2">Belongs to the complex I subunit 4L family.</text>
</comment>
<dbReference type="GO" id="GO:0016020">
    <property type="term" value="C:membrane"/>
    <property type="evidence" value="ECO:0007669"/>
    <property type="project" value="UniProtKB-SubCell"/>
</dbReference>
<dbReference type="GeneID" id="7672091"/>
<keyword evidence="12" id="KW-0496">Mitochondrion</keyword>
<reference evidence="12" key="1">
    <citation type="journal article" date="2008" name="BMC Genomics">
        <title>Comparative and phylogenomic studies on the mitochondrial genomes of Pentatomomorpha (Insecta: Hemiptera: Heteroptera).</title>
        <authorList>
            <person name="Hua J."/>
            <person name="Li M."/>
            <person name="Dong P."/>
            <person name="Cui Y."/>
            <person name="Xie Q."/>
            <person name="Bu W."/>
        </authorList>
    </citation>
    <scope>NUCLEOTIDE SEQUENCE</scope>
</reference>
<dbReference type="CTD" id="4539"/>
<evidence type="ECO:0000256" key="1">
    <source>
        <dbReference type="ARBA" id="ARBA00004141"/>
    </source>
</evidence>
<keyword evidence="6 11" id="KW-1133">Transmembrane helix</keyword>
<evidence type="ECO:0000256" key="3">
    <source>
        <dbReference type="ARBA" id="ARBA00016612"/>
    </source>
</evidence>
<accession>B7SMQ3</accession>
<evidence type="ECO:0000256" key="2">
    <source>
        <dbReference type="ARBA" id="ARBA00010519"/>
    </source>
</evidence>
<dbReference type="RefSeq" id="YP_002735105.1">
    <property type="nucleotide sequence ID" value="NC_012464.1"/>
</dbReference>
<geneLocation type="mitochondrion" evidence="12"/>
<comment type="subcellular location">
    <subcellularLocation>
        <location evidence="1">Membrane</location>
        <topology evidence="1">Multi-pass membrane protein</topology>
    </subcellularLocation>
</comment>
<evidence type="ECO:0000256" key="8">
    <source>
        <dbReference type="ARBA" id="ARBA00023136"/>
    </source>
</evidence>
<proteinExistence type="inferred from homology"/>
<evidence type="ECO:0000313" key="12">
    <source>
        <dbReference type="EMBL" id="ABZ02147.1"/>
    </source>
</evidence>
<dbReference type="EMBL" id="EU427346">
    <property type="protein sequence ID" value="ABZ02147.1"/>
    <property type="molecule type" value="Genomic_DNA"/>
</dbReference>
<evidence type="ECO:0000256" key="6">
    <source>
        <dbReference type="ARBA" id="ARBA00022989"/>
    </source>
</evidence>
<keyword evidence="8 11" id="KW-0472">Membrane</keyword>
<evidence type="ECO:0000256" key="7">
    <source>
        <dbReference type="ARBA" id="ARBA00023027"/>
    </source>
</evidence>
<keyword evidence="5" id="KW-1278">Translocase</keyword>
<protein>
    <recommendedName>
        <fullName evidence="3">NADH-ubiquinone oxidoreductase chain 4L</fullName>
    </recommendedName>
    <alternativeName>
        <fullName evidence="9">NADH dehydrogenase subunit 4L</fullName>
    </alternativeName>
</protein>
<feature type="transmembrane region" description="Helical" evidence="11">
    <location>
        <begin position="6"/>
        <end position="25"/>
    </location>
</feature>
<evidence type="ECO:0000256" key="4">
    <source>
        <dbReference type="ARBA" id="ARBA00022692"/>
    </source>
</evidence>
<comment type="catalytic activity">
    <reaction evidence="10">
        <text>a ubiquinone + NADH + 5 H(+)(in) = a ubiquinol + NAD(+) + 4 H(+)(out)</text>
        <dbReference type="Rhea" id="RHEA:29091"/>
        <dbReference type="Rhea" id="RHEA-COMP:9565"/>
        <dbReference type="Rhea" id="RHEA-COMP:9566"/>
        <dbReference type="ChEBI" id="CHEBI:15378"/>
        <dbReference type="ChEBI" id="CHEBI:16389"/>
        <dbReference type="ChEBI" id="CHEBI:17976"/>
        <dbReference type="ChEBI" id="CHEBI:57540"/>
        <dbReference type="ChEBI" id="CHEBI:57945"/>
        <dbReference type="EC" id="7.1.1.2"/>
    </reaction>
</comment>
<keyword evidence="4 11" id="KW-0812">Transmembrane</keyword>